<feature type="region of interest" description="Disordered" evidence="1">
    <location>
        <begin position="1"/>
        <end position="26"/>
    </location>
</feature>
<evidence type="ECO:0000313" key="3">
    <source>
        <dbReference type="Proteomes" id="UP001281614"/>
    </source>
</evidence>
<feature type="region of interest" description="Disordered" evidence="1">
    <location>
        <begin position="438"/>
        <end position="486"/>
    </location>
</feature>
<evidence type="ECO:0000313" key="2">
    <source>
        <dbReference type="EMBL" id="KAK2774074.1"/>
    </source>
</evidence>
<reference evidence="2" key="1">
    <citation type="submission" date="2023-02" db="EMBL/GenBank/DDBJ databases">
        <title>Colletotrichum kahawae CIFC_Que2 genome sequencing and assembly.</title>
        <authorList>
            <person name="Baroncelli R."/>
        </authorList>
    </citation>
    <scope>NUCLEOTIDE SEQUENCE</scope>
    <source>
        <strain evidence="2">CIFC_Que2</strain>
    </source>
</reference>
<comment type="caution">
    <text evidence="2">The sequence shown here is derived from an EMBL/GenBank/DDBJ whole genome shotgun (WGS) entry which is preliminary data.</text>
</comment>
<dbReference type="Proteomes" id="UP001281614">
    <property type="component" value="Unassembled WGS sequence"/>
</dbReference>
<sequence>MSAYASPALSPDPTPFPDEMGSEDPTVDEFDFWAHGATLPRLANGGVFESNRADRSMQSQDQMGLSTSCNLLPNLVPNQWQAPGMPVGSMLPSTNVDDVTIEAVGTFDAEYHSLFREDTAQKTKEHIFGVICDKVLPYRAQEHPRLFPPVLFYDLLCQNDVDRSKIAPLATRCAAWFHNLTIEQADYCVDQILRARQDMNGKINLPEKQPQKAAGPKRPRSTKSPLAMDHQHPVLVTELAKAPTMTYREIIKNAEDFEALSKAYNTHIRKAKLDDVDKTDGTWPVTTQEELMYVKQAVMAIYDTTEYVEKTAALQKKARIEALTSQEKDANGGGDTEPRKKRKLADATALKTDSMGKKIPKLNPVEAVLANLEKSPREQLKAVLRHELKDFEYAAKENQKGFTMKLPWGGETSFAWENFGTFAERLGGALRPDNIARLTAAPKAERKTKDDNRRLNAKRDEESRLGREWQSINKRNPQDGNVADRE</sequence>
<accession>A0AAD9YRX6</accession>
<dbReference type="EMBL" id="VYYT01000049">
    <property type="protein sequence ID" value="KAK2774074.1"/>
    <property type="molecule type" value="Genomic_DNA"/>
</dbReference>
<feature type="compositionally biased region" description="Basic and acidic residues" evidence="1">
    <location>
        <begin position="443"/>
        <end position="467"/>
    </location>
</feature>
<dbReference type="AlphaFoldDB" id="A0AAD9YRX6"/>
<feature type="compositionally biased region" description="Polar residues" evidence="1">
    <location>
        <begin position="470"/>
        <end position="479"/>
    </location>
</feature>
<gene>
    <name evidence="2" type="ORF">CKAH01_13297</name>
</gene>
<protein>
    <submittedName>
        <fullName evidence="2">Uncharacterized protein</fullName>
    </submittedName>
</protein>
<feature type="region of interest" description="Disordered" evidence="1">
    <location>
        <begin position="325"/>
        <end position="348"/>
    </location>
</feature>
<evidence type="ECO:0000256" key="1">
    <source>
        <dbReference type="SAM" id="MobiDB-lite"/>
    </source>
</evidence>
<feature type="region of interest" description="Disordered" evidence="1">
    <location>
        <begin position="201"/>
        <end position="227"/>
    </location>
</feature>
<organism evidence="2 3">
    <name type="scientific">Colletotrichum kahawae</name>
    <name type="common">Coffee berry disease fungus</name>
    <dbReference type="NCBI Taxonomy" id="34407"/>
    <lineage>
        <taxon>Eukaryota</taxon>
        <taxon>Fungi</taxon>
        <taxon>Dikarya</taxon>
        <taxon>Ascomycota</taxon>
        <taxon>Pezizomycotina</taxon>
        <taxon>Sordariomycetes</taxon>
        <taxon>Hypocreomycetidae</taxon>
        <taxon>Glomerellales</taxon>
        <taxon>Glomerellaceae</taxon>
        <taxon>Colletotrichum</taxon>
        <taxon>Colletotrichum gloeosporioides species complex</taxon>
    </lineage>
</organism>
<proteinExistence type="predicted"/>
<keyword evidence="3" id="KW-1185">Reference proteome</keyword>
<name>A0AAD9YRX6_COLKA</name>